<dbReference type="PANTHER" id="PTHR31157">
    <property type="entry name" value="SCP DOMAIN-CONTAINING PROTEIN"/>
    <property type="match status" value="1"/>
</dbReference>
<dbReference type="Proteomes" id="UP001256827">
    <property type="component" value="Chromosome"/>
</dbReference>
<feature type="compositionally biased region" description="Low complexity" evidence="1">
    <location>
        <begin position="113"/>
        <end position="124"/>
    </location>
</feature>
<dbReference type="InterPro" id="IPR014258">
    <property type="entry name" value="CAP_domain_YkwD-like"/>
</dbReference>
<keyword evidence="2" id="KW-0732">Signal</keyword>
<organism evidence="5 6">
    <name type="scientific">Brevibacillus brevis</name>
    <name type="common">Bacillus brevis</name>
    <dbReference type="NCBI Taxonomy" id="1393"/>
    <lineage>
        <taxon>Bacteria</taxon>
        <taxon>Bacillati</taxon>
        <taxon>Bacillota</taxon>
        <taxon>Bacilli</taxon>
        <taxon>Bacillales</taxon>
        <taxon>Paenibacillaceae</taxon>
        <taxon>Brevibacillus</taxon>
    </lineage>
</organism>
<feature type="domain" description="SCP" evidence="3">
    <location>
        <begin position="252"/>
        <end position="366"/>
    </location>
</feature>
<feature type="chain" id="PRO_5045466640" evidence="2">
    <location>
        <begin position="28"/>
        <end position="369"/>
    </location>
</feature>
<dbReference type="SUPFAM" id="SSF55797">
    <property type="entry name" value="PR-1-like"/>
    <property type="match status" value="1"/>
</dbReference>
<name>A0ABY9T948_BREBE</name>
<dbReference type="RefSeq" id="WP_310771460.1">
    <property type="nucleotide sequence ID" value="NZ_CP134050.1"/>
</dbReference>
<gene>
    <name evidence="5" type="ORF">RGB73_10010</name>
</gene>
<evidence type="ECO:0000259" key="3">
    <source>
        <dbReference type="Pfam" id="PF00188"/>
    </source>
</evidence>
<dbReference type="NCBIfam" id="TIGR02909">
    <property type="entry name" value="spore_YkwD"/>
    <property type="match status" value="1"/>
</dbReference>
<evidence type="ECO:0000256" key="2">
    <source>
        <dbReference type="SAM" id="SignalP"/>
    </source>
</evidence>
<dbReference type="PANTHER" id="PTHR31157:SF1">
    <property type="entry name" value="SCP DOMAIN-CONTAINING PROTEIN"/>
    <property type="match status" value="1"/>
</dbReference>
<reference evidence="5 6" key="1">
    <citation type="submission" date="2023-09" db="EMBL/GenBank/DDBJ databases">
        <title>Complete Genome and Methylome dissection of Bacillus brevis NEB573 original source of BbsI restriction endonuclease.</title>
        <authorList>
            <person name="Fomenkov A."/>
            <person name="Roberts R.D."/>
        </authorList>
    </citation>
    <scope>NUCLEOTIDE SEQUENCE [LARGE SCALE GENOMIC DNA]</scope>
    <source>
        <strain evidence="5 6">NEB573</strain>
    </source>
</reference>
<dbReference type="EMBL" id="CP134050">
    <property type="protein sequence ID" value="WNC16627.1"/>
    <property type="molecule type" value="Genomic_DNA"/>
</dbReference>
<dbReference type="InterPro" id="IPR036365">
    <property type="entry name" value="PGBD-like_sf"/>
</dbReference>
<evidence type="ECO:0000259" key="4">
    <source>
        <dbReference type="Pfam" id="PF01471"/>
    </source>
</evidence>
<dbReference type="InterPro" id="IPR036366">
    <property type="entry name" value="PGBDSf"/>
</dbReference>
<feature type="domain" description="Peptidoglycan binding-like" evidence="4">
    <location>
        <begin position="41"/>
        <end position="97"/>
    </location>
</feature>
<feature type="compositionally biased region" description="Low complexity" evidence="1">
    <location>
        <begin position="200"/>
        <end position="236"/>
    </location>
</feature>
<dbReference type="CDD" id="cd05379">
    <property type="entry name" value="CAP_bacterial"/>
    <property type="match status" value="1"/>
</dbReference>
<evidence type="ECO:0000313" key="6">
    <source>
        <dbReference type="Proteomes" id="UP001256827"/>
    </source>
</evidence>
<feature type="region of interest" description="Disordered" evidence="1">
    <location>
        <begin position="193"/>
        <end position="238"/>
    </location>
</feature>
<dbReference type="Gene3D" id="1.10.101.10">
    <property type="entry name" value="PGBD-like superfamily/PGBD"/>
    <property type="match status" value="2"/>
</dbReference>
<dbReference type="Pfam" id="PF01471">
    <property type="entry name" value="PG_binding_1"/>
    <property type="match status" value="2"/>
</dbReference>
<dbReference type="SUPFAM" id="SSF47090">
    <property type="entry name" value="PGBD-like"/>
    <property type="match status" value="2"/>
</dbReference>
<dbReference type="Gene3D" id="3.40.33.10">
    <property type="entry name" value="CAP"/>
    <property type="match status" value="1"/>
</dbReference>
<dbReference type="InterPro" id="IPR014044">
    <property type="entry name" value="CAP_dom"/>
</dbReference>
<feature type="signal peptide" evidence="2">
    <location>
        <begin position="1"/>
        <end position="27"/>
    </location>
</feature>
<dbReference type="Pfam" id="PF00188">
    <property type="entry name" value="CAP"/>
    <property type="match status" value="1"/>
</dbReference>
<sequence>MNRNFTKIAAILSLSVSFTMIGQQAHAKAATFTPLKKGMNHSKVLEVEKMLDALKFDYKLKVDKLYNSYTAYNVKKFQKKYKLRQTGVVNLTTYNKLKQVYNAAQKPQKPDTKPTSPAKPSTPDQTATLKLGSTGDRVKELQKMLATLGYKVTATGTYDESTRFAVMLFQSRNKQTLTGEADAKTYSTIADQYKNHKPDANPSQPSAPSQNNNNNTSNNNNHSSQNSGSGQNSNAQVPLPSELTADEKEMVQLVNQERASRGLAPYQVDLQLTKVARVKAQEMVDKGYFSHTSPTYGSPFQMMDTFGIGYIAAAENIAQNPTVSGAHQMFMNSSGHKANILSGTYDYVGIAVVNGGPYGKTFVQMFLKK</sequence>
<dbReference type="InterPro" id="IPR035940">
    <property type="entry name" value="CAP_sf"/>
</dbReference>
<accession>A0ABY9T948</accession>
<dbReference type="InterPro" id="IPR002477">
    <property type="entry name" value="Peptidoglycan-bd-like"/>
</dbReference>
<proteinExistence type="predicted"/>
<evidence type="ECO:0000313" key="5">
    <source>
        <dbReference type="EMBL" id="WNC16627.1"/>
    </source>
</evidence>
<feature type="domain" description="Peptidoglycan binding-like" evidence="4">
    <location>
        <begin position="134"/>
        <end position="187"/>
    </location>
</feature>
<feature type="region of interest" description="Disordered" evidence="1">
    <location>
        <begin position="102"/>
        <end position="135"/>
    </location>
</feature>
<protein>
    <submittedName>
        <fullName evidence="5">Peptidoglycan-binding protein</fullName>
    </submittedName>
</protein>
<evidence type="ECO:0000256" key="1">
    <source>
        <dbReference type="SAM" id="MobiDB-lite"/>
    </source>
</evidence>
<keyword evidence="6" id="KW-1185">Reference proteome</keyword>